<dbReference type="GO" id="GO:0006397">
    <property type="term" value="P:mRNA processing"/>
    <property type="evidence" value="ECO:0007669"/>
    <property type="project" value="UniProtKB-KW"/>
</dbReference>
<evidence type="ECO:0000256" key="3">
    <source>
        <dbReference type="ARBA" id="ARBA00019038"/>
    </source>
</evidence>
<sequence length="1004" mass="116316">MDDDKYSSRHRAHSRSRSDSRSRHKSRKRSRSDSERTDVKKSYYRSSSRSSASSRSSSSSSSDSSFSNHSGSHTRKAFRSQTPSRDRDSEDSDEQKERRALRKQIREKEIAYADRLRKWEARERRQAKLYERDEQREKQRKRDMQKEAKKLKHFLEDYDDERMDQKYYKSSSLFQRRRDFEREREADAKDRQREQQEIEELKKQILAENANVENPDEEARKRHEEQEEALLRKLRADSGSPNPHRPLGQKPLPSEPEKDVESEESESDSESDGSAEETLKTEKPEKRSSWKAVASEGTPVASSPVVSVVSPSVMSSSVASPAIVRTDVITPARPSTSSHLNGVFGFEENDEDAAFRKKKLKPFEITEEDRIQAMTSEERKQMIKDLIDRIPTAKNDLFAFPINWNYVDKSLVEQRVKPWVSKKITDYIGEEEASLVDFVCEKVTSKTDPQKILSDIAMVLDDEAEVFVVKMWRLLIYESEAKKLESNCKNKGLQLKKMQFEGSPRSIPKFQIQNARGSVHKGPKKMEDLNLQMYLEPPMDDITLLEFQELALSRLRVLKAVEQVKDRFPRETEAMKNQLTKQLMKLMPIACGCCPLEELENERRRDVISHFILRLAFCQTPEQTKWFIQQEMDLFKFRFQIVSKSYEAVTQFLQANNFDAQLVTDVEKGNLKEDLSNACSIPLSKVTSTSFWKVPFEDALDLVRKRRVLLVFGHAFVSEDDLQVILCTRLRLNIAAAMAHACRNIVFIEENDRLMPFLRSLSSRSYVGKNYIGMDGSHVTPDMVDSLAATSFPLCMRNIHNRLRADHHLRHGARMQYGLFLKAIGMTLEDALLFWRAEFTKKMDPDKFDKQYAYNIRHNYGKEGKHADYSAYPCTKIILDSSPSSADCHGCPYRHSDLQPLVQNLRSSGLSKSQIEHITLLSKNTQYDKACTRYFEFSHKMVENSLGTVITHPNQYFELSRQVHEGKRNREEEPKHEVTMSSYANTTQHGADVDIEDLIKMEIL</sequence>
<feature type="region of interest" description="Disordered" evidence="12">
    <location>
        <begin position="1"/>
        <end position="107"/>
    </location>
</feature>
<keyword evidence="10" id="KW-0411">Iron-sulfur</keyword>
<dbReference type="PANTHER" id="PTHR10537">
    <property type="entry name" value="DNA PRIMASE LARGE SUBUNIT"/>
    <property type="match status" value="1"/>
</dbReference>
<dbReference type="Pfam" id="PF26466">
    <property type="entry name" value="DNA_primase_lrg_N"/>
    <property type="match status" value="1"/>
</dbReference>
<feature type="region of interest" description="Disordered" evidence="12">
    <location>
        <begin position="125"/>
        <end position="305"/>
    </location>
</feature>
<dbReference type="GO" id="GO:0006269">
    <property type="term" value="P:DNA replication, synthesis of primer"/>
    <property type="evidence" value="ECO:0007669"/>
    <property type="project" value="UniProtKB-KW"/>
</dbReference>
<dbReference type="Proteomes" id="UP000095285">
    <property type="component" value="Unassembled WGS sequence"/>
</dbReference>
<dbReference type="GO" id="GO:0046872">
    <property type="term" value="F:metal ion binding"/>
    <property type="evidence" value="ECO:0007669"/>
    <property type="project" value="UniProtKB-KW"/>
</dbReference>
<keyword evidence="14" id="KW-1185">Reference proteome</keyword>
<keyword evidence="8" id="KW-0479">Metal-binding</keyword>
<feature type="compositionally biased region" description="Acidic residues" evidence="12">
    <location>
        <begin position="258"/>
        <end position="275"/>
    </location>
</feature>
<dbReference type="Pfam" id="PF04104">
    <property type="entry name" value="DNA_primase_lrg"/>
    <property type="match status" value="1"/>
</dbReference>
<keyword evidence="5" id="KW-0639">Primosome</keyword>
<feature type="compositionally biased region" description="Basic and acidic residues" evidence="12">
    <location>
        <begin position="217"/>
        <end position="236"/>
    </location>
</feature>
<reference evidence="14" key="1">
    <citation type="submission" date="2012-04" db="EMBL/GenBank/DDBJ databases">
        <title>The Genome Sequence of Loa loa.</title>
        <authorList>
            <consortium name="The Broad Institute Genome Sequencing Platform"/>
            <consortium name="Broad Institute Genome Sequencing Center for Infectious Disease"/>
            <person name="Nutman T.B."/>
            <person name="Fink D.L."/>
            <person name="Russ C."/>
            <person name="Young S."/>
            <person name="Zeng Q."/>
            <person name="Gargeya S."/>
            <person name="Alvarado L."/>
            <person name="Berlin A."/>
            <person name="Chapman S.B."/>
            <person name="Chen Z."/>
            <person name="Freedman E."/>
            <person name="Gellesch M."/>
            <person name="Goldberg J."/>
            <person name="Griggs A."/>
            <person name="Gujja S."/>
            <person name="Heilman E.R."/>
            <person name="Heiman D."/>
            <person name="Howarth C."/>
            <person name="Mehta T."/>
            <person name="Neiman D."/>
            <person name="Pearson M."/>
            <person name="Roberts A."/>
            <person name="Saif S."/>
            <person name="Shea T."/>
            <person name="Shenoy N."/>
            <person name="Sisk P."/>
            <person name="Stolte C."/>
            <person name="Sykes S."/>
            <person name="White J."/>
            <person name="Yandava C."/>
            <person name="Haas B."/>
            <person name="Henn M.R."/>
            <person name="Nusbaum C."/>
            <person name="Birren B."/>
        </authorList>
    </citation>
    <scope>NUCLEOTIDE SEQUENCE [LARGE SCALE GENOMIC DNA]</scope>
</reference>
<dbReference type="GO" id="GO:0005658">
    <property type="term" value="C:alpha DNA polymerase:primase complex"/>
    <property type="evidence" value="ECO:0007669"/>
    <property type="project" value="TreeGrafter"/>
</dbReference>
<dbReference type="GO" id="GO:0006270">
    <property type="term" value="P:DNA replication initiation"/>
    <property type="evidence" value="ECO:0007669"/>
    <property type="project" value="TreeGrafter"/>
</dbReference>
<dbReference type="InterPro" id="IPR058560">
    <property type="entry name" value="DNA_primase_C"/>
</dbReference>
<feature type="domain" description="PWI" evidence="13">
    <location>
        <begin position="395"/>
        <end position="492"/>
    </location>
</feature>
<dbReference type="SMART" id="SM00311">
    <property type="entry name" value="PWI"/>
    <property type="match status" value="1"/>
</dbReference>
<dbReference type="SUPFAM" id="SSF101233">
    <property type="entry name" value="PWI domain"/>
    <property type="match status" value="1"/>
</dbReference>
<comment type="cofactor">
    <cofactor evidence="1">
        <name>[4Fe-4S] cluster</name>
        <dbReference type="ChEBI" id="CHEBI:49883"/>
    </cofactor>
</comment>
<dbReference type="InterPro" id="IPR036483">
    <property type="entry name" value="PWI_dom_sf"/>
</dbReference>
<keyword evidence="6" id="KW-0507">mRNA processing</keyword>
<dbReference type="Gene3D" id="1.20.930.80">
    <property type="match status" value="1"/>
</dbReference>
<feature type="compositionally biased region" description="Basic and acidic residues" evidence="12">
    <location>
        <begin position="277"/>
        <end position="288"/>
    </location>
</feature>
<keyword evidence="4" id="KW-0004">4Fe-4S</keyword>
<dbReference type="InterPro" id="IPR002483">
    <property type="entry name" value="PWI_dom"/>
</dbReference>
<reference evidence="15" key="2">
    <citation type="submission" date="2016-11" db="UniProtKB">
        <authorList>
            <consortium name="WormBaseParasite"/>
        </authorList>
    </citation>
    <scope>IDENTIFICATION</scope>
</reference>
<dbReference type="AlphaFoldDB" id="A0A1I7VUT8"/>
<dbReference type="PANTHER" id="PTHR10537:SF3">
    <property type="entry name" value="DNA PRIMASE LARGE SUBUNIT"/>
    <property type="match status" value="1"/>
</dbReference>
<dbReference type="PROSITE" id="PS51025">
    <property type="entry name" value="PWI"/>
    <property type="match status" value="1"/>
</dbReference>
<dbReference type="Pfam" id="PF01480">
    <property type="entry name" value="PWI"/>
    <property type="match status" value="1"/>
</dbReference>
<dbReference type="GO" id="GO:0051539">
    <property type="term" value="F:4 iron, 4 sulfur cluster binding"/>
    <property type="evidence" value="ECO:0007669"/>
    <property type="project" value="UniProtKB-KW"/>
</dbReference>
<proteinExistence type="inferred from homology"/>
<organism evidence="14 15">
    <name type="scientific">Loa loa</name>
    <name type="common">Eye worm</name>
    <name type="synonym">Filaria loa</name>
    <dbReference type="NCBI Taxonomy" id="7209"/>
    <lineage>
        <taxon>Eukaryota</taxon>
        <taxon>Metazoa</taxon>
        <taxon>Ecdysozoa</taxon>
        <taxon>Nematoda</taxon>
        <taxon>Chromadorea</taxon>
        <taxon>Rhabditida</taxon>
        <taxon>Spirurina</taxon>
        <taxon>Spiruromorpha</taxon>
        <taxon>Filarioidea</taxon>
        <taxon>Onchocercidae</taxon>
        <taxon>Loa</taxon>
    </lineage>
</organism>
<evidence type="ECO:0000256" key="2">
    <source>
        <dbReference type="ARBA" id="ARBA00010564"/>
    </source>
</evidence>
<keyword evidence="11" id="KW-0238">DNA-binding</keyword>
<feature type="compositionally biased region" description="Low complexity" evidence="12">
    <location>
        <begin position="45"/>
        <end position="71"/>
    </location>
</feature>
<evidence type="ECO:0000256" key="7">
    <source>
        <dbReference type="ARBA" id="ARBA00022705"/>
    </source>
</evidence>
<evidence type="ECO:0000313" key="14">
    <source>
        <dbReference type="Proteomes" id="UP000095285"/>
    </source>
</evidence>
<keyword evidence="7" id="KW-0235">DNA replication</keyword>
<keyword evidence="9" id="KW-0408">Iron</keyword>
<dbReference type="FunFam" id="1.20.1390.10:FF:000004">
    <property type="entry name" value="RNA-binding motif protein 25"/>
    <property type="match status" value="1"/>
</dbReference>
<evidence type="ECO:0000256" key="6">
    <source>
        <dbReference type="ARBA" id="ARBA00022664"/>
    </source>
</evidence>
<dbReference type="WBParaSite" id="EN70_6454">
    <property type="protein sequence ID" value="EN70_6454"/>
    <property type="gene ID" value="EN70_6454"/>
</dbReference>
<feature type="compositionally biased region" description="Basic and acidic residues" evidence="12">
    <location>
        <begin position="31"/>
        <end position="41"/>
    </location>
</feature>
<evidence type="ECO:0000256" key="10">
    <source>
        <dbReference type="ARBA" id="ARBA00023014"/>
    </source>
</evidence>
<dbReference type="InterPro" id="IPR007238">
    <property type="entry name" value="DNA_primase_lsu_euk/arc"/>
</dbReference>
<comment type="similarity">
    <text evidence="2">Belongs to the eukaryotic-type primase large subunit family.</text>
</comment>
<dbReference type="CDD" id="cd07322">
    <property type="entry name" value="PriL_PriS_Eukaryotic"/>
    <property type="match status" value="1"/>
</dbReference>
<feature type="compositionally biased region" description="Basic and acidic residues" evidence="12">
    <location>
        <begin position="176"/>
        <end position="205"/>
    </location>
</feature>
<evidence type="ECO:0000313" key="15">
    <source>
        <dbReference type="WBParaSite" id="EN70_6454"/>
    </source>
</evidence>
<evidence type="ECO:0000256" key="9">
    <source>
        <dbReference type="ARBA" id="ARBA00023004"/>
    </source>
</evidence>
<protein>
    <recommendedName>
        <fullName evidence="3">DNA primase large subunit</fullName>
    </recommendedName>
</protein>
<name>A0A1I7VUT8_LOALO</name>
<evidence type="ECO:0000256" key="8">
    <source>
        <dbReference type="ARBA" id="ARBA00022723"/>
    </source>
</evidence>
<evidence type="ECO:0000256" key="4">
    <source>
        <dbReference type="ARBA" id="ARBA00022485"/>
    </source>
</evidence>
<dbReference type="GO" id="GO:0003677">
    <property type="term" value="F:DNA binding"/>
    <property type="evidence" value="ECO:0007669"/>
    <property type="project" value="UniProtKB-KW"/>
</dbReference>
<dbReference type="Gene3D" id="1.20.1390.10">
    <property type="entry name" value="PWI domain"/>
    <property type="match status" value="1"/>
</dbReference>
<dbReference type="InterPro" id="IPR016558">
    <property type="entry name" value="DNA_primase_lsu_euk"/>
</dbReference>
<evidence type="ECO:0000256" key="5">
    <source>
        <dbReference type="ARBA" id="ARBA00022515"/>
    </source>
</evidence>
<dbReference type="STRING" id="7209.A0A1I7VUT8"/>
<feature type="compositionally biased region" description="Basic and acidic residues" evidence="12">
    <location>
        <begin position="125"/>
        <end position="156"/>
    </location>
</feature>
<accession>A0A1I7VUT8</accession>
<evidence type="ECO:0000256" key="12">
    <source>
        <dbReference type="SAM" id="MobiDB-lite"/>
    </source>
</evidence>
<evidence type="ECO:0000256" key="11">
    <source>
        <dbReference type="ARBA" id="ARBA00023125"/>
    </source>
</evidence>
<evidence type="ECO:0000256" key="1">
    <source>
        <dbReference type="ARBA" id="ARBA00001966"/>
    </source>
</evidence>
<dbReference type="eggNOG" id="KOG2267">
    <property type="taxonomic scope" value="Eukaryota"/>
</dbReference>
<evidence type="ECO:0000259" key="13">
    <source>
        <dbReference type="PROSITE" id="PS51025"/>
    </source>
</evidence>